<dbReference type="Proteomes" id="UP001143370">
    <property type="component" value="Unassembled WGS sequence"/>
</dbReference>
<dbReference type="InterPro" id="IPR036928">
    <property type="entry name" value="AS_sf"/>
</dbReference>
<name>A0A9W6J6D8_9HYPH</name>
<reference evidence="2" key="2">
    <citation type="submission" date="2023-01" db="EMBL/GenBank/DDBJ databases">
        <authorList>
            <person name="Sun Q."/>
            <person name="Evtushenko L."/>
        </authorList>
    </citation>
    <scope>NUCLEOTIDE SEQUENCE</scope>
    <source>
        <strain evidence="2">VKM B-2484</strain>
    </source>
</reference>
<sequence length="528" mass="55189">MRHLRLPAFPLPTAEIDLISGTISDLQAGYQEGRFSASDVAAACLARIAQLEPYLNAFISVNMALMDDAAQIDAERRAGVRKGPLHGVPIVIKDNMNVAGVRTTAGYAGFASDDRVLDPARGIFNGIDLVPERDASVVARLKQAGALIVGKSNLPDFGLDGLRSDSSYNGDTLNPYDARFAPGASSTGSAAAVAVGFGIASLGTDTAGSILFPASAQSLVGLKPSFGMVPIDGVFPGLSSHHDVAGPIARTVADVAILMDILAGPTPADPRTARHAGKPDFAAALNADAFRGARIGLFEPGQWAPDLHPAIAEHYRRMTGVLSGLGAELVPVVFADTDWRARWESRTSFVVTNSYLAGVDAYLGALGGSNPSSRAAFRERAGFEIGVATTAPLHGLLSSAAINVGADDDAMIAVIAQADALRTQYEAILRDKGIDALFFPRSVNPLPDIGGDTLAYLGDQIVGTEINEMGLPVVTVPAGFLKDRRPIAVDIVGPAIDTDAAILAFAYAFEQATRLRRAPVLPDEQPTS</sequence>
<dbReference type="PANTHER" id="PTHR42678:SF34">
    <property type="entry name" value="OS04G0183300 PROTEIN"/>
    <property type="match status" value="1"/>
</dbReference>
<dbReference type="PANTHER" id="PTHR42678">
    <property type="entry name" value="AMIDASE"/>
    <property type="match status" value="1"/>
</dbReference>
<keyword evidence="3" id="KW-1185">Reference proteome</keyword>
<evidence type="ECO:0000259" key="1">
    <source>
        <dbReference type="Pfam" id="PF01425"/>
    </source>
</evidence>
<dbReference type="SUPFAM" id="SSF75304">
    <property type="entry name" value="Amidase signature (AS) enzymes"/>
    <property type="match status" value="1"/>
</dbReference>
<dbReference type="EMBL" id="BSFJ01000002">
    <property type="protein sequence ID" value="GLK70148.1"/>
    <property type="molecule type" value="Genomic_DNA"/>
</dbReference>
<accession>A0A9W6J6D8</accession>
<protein>
    <submittedName>
        <fullName evidence="2">Amidase</fullName>
    </submittedName>
</protein>
<dbReference type="RefSeq" id="WP_213375115.1">
    <property type="nucleotide sequence ID" value="NZ_BSFJ01000002.1"/>
</dbReference>
<feature type="domain" description="Amidase" evidence="1">
    <location>
        <begin position="40"/>
        <end position="497"/>
    </location>
</feature>
<evidence type="ECO:0000313" key="2">
    <source>
        <dbReference type="EMBL" id="GLK70148.1"/>
    </source>
</evidence>
<dbReference type="Gene3D" id="3.90.1300.10">
    <property type="entry name" value="Amidase signature (AS) domain"/>
    <property type="match status" value="1"/>
</dbReference>
<proteinExistence type="predicted"/>
<dbReference type="AlphaFoldDB" id="A0A9W6J6D8"/>
<organism evidence="2 3">
    <name type="scientific">Ancylobacter dichloromethanicus</name>
    <dbReference type="NCBI Taxonomy" id="518825"/>
    <lineage>
        <taxon>Bacteria</taxon>
        <taxon>Pseudomonadati</taxon>
        <taxon>Pseudomonadota</taxon>
        <taxon>Alphaproteobacteria</taxon>
        <taxon>Hyphomicrobiales</taxon>
        <taxon>Xanthobacteraceae</taxon>
        <taxon>Ancylobacter</taxon>
    </lineage>
</organism>
<dbReference type="Pfam" id="PF01425">
    <property type="entry name" value="Amidase"/>
    <property type="match status" value="1"/>
</dbReference>
<reference evidence="2" key="1">
    <citation type="journal article" date="2014" name="Int. J. Syst. Evol. Microbiol.">
        <title>Complete genome sequence of Corynebacterium casei LMG S-19264T (=DSM 44701T), isolated from a smear-ripened cheese.</title>
        <authorList>
            <consortium name="US DOE Joint Genome Institute (JGI-PGF)"/>
            <person name="Walter F."/>
            <person name="Albersmeier A."/>
            <person name="Kalinowski J."/>
            <person name="Ruckert C."/>
        </authorList>
    </citation>
    <scope>NUCLEOTIDE SEQUENCE</scope>
    <source>
        <strain evidence="2">VKM B-2484</strain>
    </source>
</reference>
<comment type="caution">
    <text evidence="2">The sequence shown here is derived from an EMBL/GenBank/DDBJ whole genome shotgun (WGS) entry which is preliminary data.</text>
</comment>
<gene>
    <name evidence="2" type="ORF">GCM10017643_02630</name>
</gene>
<evidence type="ECO:0000313" key="3">
    <source>
        <dbReference type="Proteomes" id="UP001143370"/>
    </source>
</evidence>
<dbReference type="InterPro" id="IPR023631">
    <property type="entry name" value="Amidase_dom"/>
</dbReference>